<proteinExistence type="predicted"/>
<organism evidence="2">
    <name type="scientific">Calcidiscus leptoporus</name>
    <dbReference type="NCBI Taxonomy" id="127549"/>
    <lineage>
        <taxon>Eukaryota</taxon>
        <taxon>Haptista</taxon>
        <taxon>Haptophyta</taxon>
        <taxon>Prymnesiophyceae</taxon>
        <taxon>Coccolithales</taxon>
        <taxon>Calcidiscaceae</taxon>
        <taxon>Calcidiscus</taxon>
    </lineage>
</organism>
<dbReference type="AlphaFoldDB" id="A0A7S0J254"/>
<feature type="chain" id="PRO_5031018541" evidence="1">
    <location>
        <begin position="20"/>
        <end position="126"/>
    </location>
</feature>
<dbReference type="EMBL" id="HBER01027423">
    <property type="protein sequence ID" value="CAD8538533.1"/>
    <property type="molecule type" value="Transcribed_RNA"/>
</dbReference>
<evidence type="ECO:0000256" key="1">
    <source>
        <dbReference type="SAM" id="SignalP"/>
    </source>
</evidence>
<sequence length="126" mass="13615">MPLTGWWLLASLTVLSVGALQPLRVPLSVSRAVVSIDGVRSASSQMSADGVRTEWKFVKGINDYGKEQTYMYLGKAEGKAKFADPVANSLIDESAAEGLIGLLWEKAYLLALFAPALLCTLYAFTN</sequence>
<feature type="signal peptide" evidence="1">
    <location>
        <begin position="1"/>
        <end position="19"/>
    </location>
</feature>
<keyword evidence="1" id="KW-0732">Signal</keyword>
<accession>A0A7S0J254</accession>
<protein>
    <submittedName>
        <fullName evidence="2">Uncharacterized protein</fullName>
    </submittedName>
</protein>
<name>A0A7S0J254_9EUKA</name>
<evidence type="ECO:0000313" key="2">
    <source>
        <dbReference type="EMBL" id="CAD8538533.1"/>
    </source>
</evidence>
<reference evidence="2" key="1">
    <citation type="submission" date="2021-01" db="EMBL/GenBank/DDBJ databases">
        <authorList>
            <person name="Corre E."/>
            <person name="Pelletier E."/>
            <person name="Niang G."/>
            <person name="Scheremetjew M."/>
            <person name="Finn R."/>
            <person name="Kale V."/>
            <person name="Holt S."/>
            <person name="Cochrane G."/>
            <person name="Meng A."/>
            <person name="Brown T."/>
            <person name="Cohen L."/>
        </authorList>
    </citation>
    <scope>NUCLEOTIDE SEQUENCE</scope>
    <source>
        <strain evidence="2">RCC1130</strain>
    </source>
</reference>
<gene>
    <name evidence="2" type="ORF">CLEP1334_LOCUS13816</name>
</gene>